<comment type="caution">
    <text evidence="1">The sequence shown here is derived from an EMBL/GenBank/DDBJ whole genome shotgun (WGS) entry which is preliminary data.</text>
</comment>
<dbReference type="Gene3D" id="3.30.70.100">
    <property type="match status" value="1"/>
</dbReference>
<name>A0A843XEM7_COLES</name>
<accession>A0A843XEM7</accession>
<dbReference type="OrthoDB" id="692882at2759"/>
<evidence type="ECO:0000313" key="1">
    <source>
        <dbReference type="EMBL" id="MQM17680.1"/>
    </source>
</evidence>
<dbReference type="AlphaFoldDB" id="A0A843XEM7"/>
<protein>
    <submittedName>
        <fullName evidence="1">Uncharacterized protein</fullName>
    </submittedName>
</protein>
<proteinExistence type="predicted"/>
<dbReference type="InterPro" id="IPR044296">
    <property type="entry name" value="HIPP46"/>
</dbReference>
<sequence>MKQKVVIRVQMGDAKKRAKAMKVVVGIKGVLSAAIEGADKNKIVIIGEGVDSVTLTTSLRKRMGFAELISVSVVEEEKELAESTPVMTRSSYGRGVLYPAQFYYVNEAYSGIHNEEPSCRIM</sequence>
<dbReference type="PANTHER" id="PTHR46371">
    <property type="entry name" value="OS04G0464100 PROTEIN"/>
    <property type="match status" value="1"/>
</dbReference>
<gene>
    <name evidence="1" type="ORF">Taro_050655</name>
</gene>
<dbReference type="Proteomes" id="UP000652761">
    <property type="component" value="Unassembled WGS sequence"/>
</dbReference>
<keyword evidence="2" id="KW-1185">Reference proteome</keyword>
<dbReference type="EMBL" id="NMUH01007687">
    <property type="protein sequence ID" value="MQM17680.1"/>
    <property type="molecule type" value="Genomic_DNA"/>
</dbReference>
<evidence type="ECO:0000313" key="2">
    <source>
        <dbReference type="Proteomes" id="UP000652761"/>
    </source>
</evidence>
<reference evidence="1" key="1">
    <citation type="submission" date="2017-07" db="EMBL/GenBank/DDBJ databases">
        <title>Taro Niue Genome Assembly and Annotation.</title>
        <authorList>
            <person name="Atibalentja N."/>
            <person name="Keating K."/>
            <person name="Fields C.J."/>
        </authorList>
    </citation>
    <scope>NUCLEOTIDE SEQUENCE</scope>
    <source>
        <strain evidence="1">Niue_2</strain>
        <tissue evidence="1">Leaf</tissue>
    </source>
</reference>
<organism evidence="1 2">
    <name type="scientific">Colocasia esculenta</name>
    <name type="common">Wild taro</name>
    <name type="synonym">Arum esculentum</name>
    <dbReference type="NCBI Taxonomy" id="4460"/>
    <lineage>
        <taxon>Eukaryota</taxon>
        <taxon>Viridiplantae</taxon>
        <taxon>Streptophyta</taxon>
        <taxon>Embryophyta</taxon>
        <taxon>Tracheophyta</taxon>
        <taxon>Spermatophyta</taxon>
        <taxon>Magnoliopsida</taxon>
        <taxon>Liliopsida</taxon>
        <taxon>Araceae</taxon>
        <taxon>Aroideae</taxon>
        <taxon>Colocasieae</taxon>
        <taxon>Colocasia</taxon>
    </lineage>
</organism>